<dbReference type="CDD" id="cd00093">
    <property type="entry name" value="HTH_XRE"/>
    <property type="match status" value="1"/>
</dbReference>
<dbReference type="Pfam" id="PF19054">
    <property type="entry name" value="DUF5753"/>
    <property type="match status" value="1"/>
</dbReference>
<dbReference type="InterPro" id="IPR010982">
    <property type="entry name" value="Lambda_DNA-bd_dom_sf"/>
</dbReference>
<dbReference type="Pfam" id="PF13560">
    <property type="entry name" value="HTH_31"/>
    <property type="match status" value="1"/>
</dbReference>
<dbReference type="Proteomes" id="UP000578819">
    <property type="component" value="Unassembled WGS sequence"/>
</dbReference>
<dbReference type="AlphaFoldDB" id="A0A7W7SN42"/>
<dbReference type="EMBL" id="JACHJW010000001">
    <property type="protein sequence ID" value="MBB4957666.1"/>
    <property type="molecule type" value="Genomic_DNA"/>
</dbReference>
<evidence type="ECO:0000313" key="3">
    <source>
        <dbReference type="Proteomes" id="UP000578819"/>
    </source>
</evidence>
<evidence type="ECO:0000313" key="2">
    <source>
        <dbReference type="EMBL" id="MBB4957666.1"/>
    </source>
</evidence>
<dbReference type="InterPro" id="IPR043917">
    <property type="entry name" value="DUF5753"/>
</dbReference>
<dbReference type="GO" id="GO:0003677">
    <property type="term" value="F:DNA binding"/>
    <property type="evidence" value="ECO:0007669"/>
    <property type="project" value="InterPro"/>
</dbReference>
<proteinExistence type="predicted"/>
<dbReference type="RefSeq" id="WP_184533825.1">
    <property type="nucleotide sequence ID" value="NZ_JACHJW010000001.1"/>
</dbReference>
<accession>A0A7W7SN42</accession>
<protein>
    <submittedName>
        <fullName evidence="2">Transcriptional regulator with XRE-family HTH domain</fullName>
    </submittedName>
</protein>
<sequence length="266" mass="29557">MSNRPLLDLLAGELRRARTARGLTQIALGEEISYSGSLVAMVEQSRRIPKLDFTERCDRVLKTEGLLGRIHHVLLSDTLLPWFREWVAIEREAVALRSYEPLVVPGLLQTEAYARALHVGASPLTGEEMEAQVIARMERQAVLSPEKPPMLVAVFDEYVLRRPVGGPEVMRDQLLHLVEVGNRHHVHLHVVPASVGAYPGLNGAFAIATPAEGDDVAYLDNQLKGHLVQNPADLLTLRNTWEAVRAEALSHGQTIEMIREAVRAWS</sequence>
<dbReference type="Gene3D" id="1.10.260.40">
    <property type="entry name" value="lambda repressor-like DNA-binding domains"/>
    <property type="match status" value="1"/>
</dbReference>
<feature type="domain" description="HTH cro/C1-type" evidence="1">
    <location>
        <begin position="14"/>
        <end position="67"/>
    </location>
</feature>
<reference evidence="2 3" key="1">
    <citation type="submission" date="2020-08" db="EMBL/GenBank/DDBJ databases">
        <title>Sequencing the genomes of 1000 actinobacteria strains.</title>
        <authorList>
            <person name="Klenk H.-P."/>
        </authorList>
    </citation>
    <scope>NUCLEOTIDE SEQUENCE [LARGE SCALE GENOMIC DNA]</scope>
    <source>
        <strain evidence="2 3">DSM 45886</strain>
    </source>
</reference>
<organism evidence="2 3">
    <name type="scientific">Micromonospora polyrhachis</name>
    <dbReference type="NCBI Taxonomy" id="1282883"/>
    <lineage>
        <taxon>Bacteria</taxon>
        <taxon>Bacillati</taxon>
        <taxon>Actinomycetota</taxon>
        <taxon>Actinomycetes</taxon>
        <taxon>Micromonosporales</taxon>
        <taxon>Micromonosporaceae</taxon>
        <taxon>Micromonospora</taxon>
    </lineage>
</organism>
<gene>
    <name evidence="2" type="ORF">FHR38_001399</name>
</gene>
<keyword evidence="3" id="KW-1185">Reference proteome</keyword>
<evidence type="ECO:0000259" key="1">
    <source>
        <dbReference type="PROSITE" id="PS50943"/>
    </source>
</evidence>
<comment type="caution">
    <text evidence="2">The sequence shown here is derived from an EMBL/GenBank/DDBJ whole genome shotgun (WGS) entry which is preliminary data.</text>
</comment>
<dbReference type="SMART" id="SM00530">
    <property type="entry name" value="HTH_XRE"/>
    <property type="match status" value="1"/>
</dbReference>
<dbReference type="SUPFAM" id="SSF47413">
    <property type="entry name" value="lambda repressor-like DNA-binding domains"/>
    <property type="match status" value="1"/>
</dbReference>
<dbReference type="InterPro" id="IPR001387">
    <property type="entry name" value="Cro/C1-type_HTH"/>
</dbReference>
<name>A0A7W7SN42_9ACTN</name>
<dbReference type="PROSITE" id="PS50943">
    <property type="entry name" value="HTH_CROC1"/>
    <property type="match status" value="1"/>
</dbReference>